<reference evidence="2 3" key="1">
    <citation type="submission" date="2019-06" db="EMBL/GenBank/DDBJ databases">
        <authorList>
            <person name="Rodrigo-Torres L."/>
            <person name="Arahal R. D."/>
            <person name="Lucena T."/>
        </authorList>
    </citation>
    <scope>NUCLEOTIDE SEQUENCE [LARGE SCALE GENOMIC DNA]</scope>
    <source>
        <strain evidence="2 3">SB0023/3</strain>
    </source>
</reference>
<dbReference type="PRINTS" id="PR00412">
    <property type="entry name" value="EPOXHYDRLASE"/>
</dbReference>
<organism evidence="2 3">
    <name type="scientific">Methylobacterium symbioticum</name>
    <dbReference type="NCBI Taxonomy" id="2584084"/>
    <lineage>
        <taxon>Bacteria</taxon>
        <taxon>Pseudomonadati</taxon>
        <taxon>Pseudomonadota</taxon>
        <taxon>Alphaproteobacteria</taxon>
        <taxon>Hyphomicrobiales</taxon>
        <taxon>Methylobacteriaceae</taxon>
        <taxon>Methylobacterium</taxon>
    </lineage>
</organism>
<dbReference type="GO" id="GO:0047372">
    <property type="term" value="F:monoacylglycerol lipase activity"/>
    <property type="evidence" value="ECO:0007669"/>
    <property type="project" value="TreeGrafter"/>
</dbReference>
<dbReference type="EMBL" id="CABFPH010000013">
    <property type="protein sequence ID" value="VUD70787.1"/>
    <property type="molecule type" value="Genomic_DNA"/>
</dbReference>
<dbReference type="InterPro" id="IPR029058">
    <property type="entry name" value="AB_hydrolase_fold"/>
</dbReference>
<dbReference type="PANTHER" id="PTHR43798:SF5">
    <property type="entry name" value="MONOACYLGLYCEROL LIPASE ABHD6"/>
    <property type="match status" value="1"/>
</dbReference>
<feature type="domain" description="AB hydrolase-1" evidence="1">
    <location>
        <begin position="69"/>
        <end position="314"/>
    </location>
</feature>
<proteinExistence type="predicted"/>
<accession>A0A509E9A4</accession>
<dbReference type="Proteomes" id="UP000410984">
    <property type="component" value="Unassembled WGS sequence"/>
</dbReference>
<dbReference type="EC" id="3.8.1.5" evidence="2"/>
<dbReference type="PRINTS" id="PR00111">
    <property type="entry name" value="ABHYDROLASE"/>
</dbReference>
<dbReference type="InterPro" id="IPR050266">
    <property type="entry name" value="AB_hydrolase_sf"/>
</dbReference>
<evidence type="ECO:0000313" key="3">
    <source>
        <dbReference type="Proteomes" id="UP000410984"/>
    </source>
</evidence>
<keyword evidence="3" id="KW-1185">Reference proteome</keyword>
<dbReference type="GO" id="GO:0046464">
    <property type="term" value="P:acylglycerol catabolic process"/>
    <property type="evidence" value="ECO:0007669"/>
    <property type="project" value="TreeGrafter"/>
</dbReference>
<dbReference type="InterPro" id="IPR000639">
    <property type="entry name" value="Epox_hydrolase-like"/>
</dbReference>
<dbReference type="GO" id="GO:0018786">
    <property type="term" value="F:haloalkane dehalogenase activity"/>
    <property type="evidence" value="ECO:0007669"/>
    <property type="project" value="UniProtKB-EC"/>
</dbReference>
<dbReference type="AlphaFoldDB" id="A0A509E9A4"/>
<dbReference type="OrthoDB" id="9815441at2"/>
<dbReference type="Gene3D" id="3.40.50.1820">
    <property type="entry name" value="alpha/beta hydrolase"/>
    <property type="match status" value="1"/>
</dbReference>
<dbReference type="Pfam" id="PF00561">
    <property type="entry name" value="Abhydrolase_1"/>
    <property type="match status" value="1"/>
</dbReference>
<evidence type="ECO:0000313" key="2">
    <source>
        <dbReference type="EMBL" id="VUD70787.1"/>
    </source>
</evidence>
<name>A0A509E9A4_9HYPH</name>
<dbReference type="RefSeq" id="WP_142582352.1">
    <property type="nucleotide sequence ID" value="NZ_CABFPH010000013.1"/>
</dbReference>
<dbReference type="GO" id="GO:0016020">
    <property type="term" value="C:membrane"/>
    <property type="evidence" value="ECO:0007669"/>
    <property type="project" value="TreeGrafter"/>
</dbReference>
<dbReference type="SUPFAM" id="SSF53474">
    <property type="entry name" value="alpha/beta-Hydrolases"/>
    <property type="match status" value="1"/>
</dbReference>
<keyword evidence="2" id="KW-0378">Hydrolase</keyword>
<protein>
    <submittedName>
        <fullName evidence="2">Haloalkane dehalogenase 2</fullName>
        <ecNumber evidence="2">3.8.1.5</ecNumber>
    </submittedName>
</protein>
<sequence length="330" mass="33504">MRPALVALAILAGIPAVIALAILALGAAATLLITLRVGAAYPPGGPFVAVPGGRLATLQEGPAEGARATVVLIHGASANAADPMAGIGASLAARGFRVIAFDRPGLGWSDRIGGDAAADPAVQARSIAEGLRALGAPPALVLGHSWGSALALALALDHPDQVAGLALVSPVALPFPQRISLPWYWRLAAKPPVAWLLSRTIGPPLALYYLRGAAGQAFRPQAETEGYLERARAPLVIRPGALLANLQDLIGLPAALARMSPRYASLSVPTVIVSGDADPLVRPEAQAQPLARAIPGATLVLLPGIGHMVPWVAPEALADAVTGLAARAAE</sequence>
<evidence type="ECO:0000259" key="1">
    <source>
        <dbReference type="Pfam" id="PF00561"/>
    </source>
</evidence>
<dbReference type="PANTHER" id="PTHR43798">
    <property type="entry name" value="MONOACYLGLYCEROL LIPASE"/>
    <property type="match status" value="1"/>
</dbReference>
<gene>
    <name evidence="2" type="primary">dhmA2_1</name>
    <name evidence="2" type="ORF">MET9862_01360</name>
</gene>
<dbReference type="InterPro" id="IPR000073">
    <property type="entry name" value="AB_hydrolase_1"/>
</dbReference>